<reference evidence="15 16" key="1">
    <citation type="submission" date="2019-07" db="EMBL/GenBank/DDBJ databases">
        <title>Draft genome assembly of a fouling barnacle, Amphibalanus amphitrite (Darwin, 1854): The first reference genome for Thecostraca.</title>
        <authorList>
            <person name="Kim W."/>
        </authorList>
    </citation>
    <scope>NUCLEOTIDE SEQUENCE [LARGE SCALE GENOMIC DNA]</scope>
    <source>
        <strain evidence="15">SNU_AA5</strain>
        <tissue evidence="15">Soma without cirri and trophi</tissue>
    </source>
</reference>
<accession>A0A6A4XCQ9</accession>
<dbReference type="CDD" id="cd13251">
    <property type="entry name" value="PH_ASAP"/>
    <property type="match status" value="1"/>
</dbReference>
<dbReference type="SUPFAM" id="SSF48403">
    <property type="entry name" value="Ankyrin repeat"/>
    <property type="match status" value="1"/>
</dbReference>
<dbReference type="InterPro" id="IPR001164">
    <property type="entry name" value="ArfGAP_dom"/>
</dbReference>
<dbReference type="Pfam" id="PF16746">
    <property type="entry name" value="BAR_3"/>
    <property type="match status" value="1"/>
</dbReference>
<dbReference type="Proteomes" id="UP000440578">
    <property type="component" value="Unassembled WGS sequence"/>
</dbReference>
<feature type="compositionally biased region" description="Low complexity" evidence="11">
    <location>
        <begin position="731"/>
        <end position="741"/>
    </location>
</feature>
<dbReference type="PROSITE" id="PS50003">
    <property type="entry name" value="PH_DOMAIN"/>
    <property type="match status" value="1"/>
</dbReference>
<dbReference type="PROSITE" id="PS50088">
    <property type="entry name" value="ANK_REPEAT"/>
    <property type="match status" value="1"/>
</dbReference>
<comment type="caution">
    <text evidence="15">The sequence shown here is derived from an EMBL/GenBank/DDBJ whole genome shotgun (WGS) entry which is preliminary data.</text>
</comment>
<dbReference type="CDD" id="cd08834">
    <property type="entry name" value="ArfGap_ASAP"/>
    <property type="match status" value="1"/>
</dbReference>
<dbReference type="AlphaFoldDB" id="A0A6A4XCQ9"/>
<dbReference type="SUPFAM" id="SSF103657">
    <property type="entry name" value="BAR/IMD domain-like"/>
    <property type="match status" value="1"/>
</dbReference>
<evidence type="ECO:0000256" key="4">
    <source>
        <dbReference type="ARBA" id="ARBA00022723"/>
    </source>
</evidence>
<keyword evidence="3" id="KW-0963">Cytoplasm</keyword>
<dbReference type="FunFam" id="1.25.40.20:FF:000006">
    <property type="entry name" value="Arf-GAP with SH3 domain, ANK repeat and PH domain-containing protein 2"/>
    <property type="match status" value="1"/>
</dbReference>
<sequence length="836" mass="93955">MPGVVSVEEFAHETREDVTSPTTSTFVTKIPQFRQSIACLEEMLDHDRDSLNKMRKAVKAISNSGNAHHDNEMFLAKQLERLASNRDECPELSAAFQRFSAVTQELCALMRTLTQNLNNTVLFPLDNLMKGDLKGGKGDLKRPFDKAWKDYENKFLKIEKEKHRQAKEAGLIRSGELSAAELADVMEAERKMFQLQMCEYLIKVNEIKTKKGVDLLQHLVDFHHAQDNYFRDGLKRVEQFGLYVQELQTQLQAVRSEQEADRRQLLEVRTLLQQSHHHLDAKEPVSTSPGYSLHRPQGDKAHGFTRRGWLKKKSDGVRKVWQKRRSEVRDGYLYICHSDETKPPTTFNLLTCHVKPVADDPRAFDLISFNRTYHLQAEDEADRVAWMSVLMNCKEGALQKVFDDTGRPTDEVSQGLRELQQSIISAVLRLPGNDCCCDCGSQNDVTWLSTNFGILVCIECSGIHRDLGVHISRIQSLTLDHVGTSQLLLARVMSNNGFNDVMEARLDPAKKLKQTATMEDRYSFIRAKYVERRFALHSTNDPYELLQDVELAVSTRHLYQLLAAFAEGADLTAPITGSQLRETALHLAVRQEVDGSSLHMVDFLVQNSDSVNTQTAEGNTALHYCAIYNRPECMKLLLRAGADPRQVNNNGKTPRDIAGERGYALCKELVSVAGGKIRSSTDSLRSSPSTSRRTDAARRPAHSKRPRPVGGVRPIGGLQRPRAPPPPAPAGAPAAGGPLRLANGRSTESLCSVVSETGEVGRPRRQRAESYRPVRRCCAMYDCDADNDDELTFSEGEIIVILAESTSDEDWMEGCIESEPHRRGMFPMSFVYMLND</sequence>
<dbReference type="PROSITE" id="PS50002">
    <property type="entry name" value="SH3"/>
    <property type="match status" value="1"/>
</dbReference>
<feature type="repeat" description="ANK" evidence="8">
    <location>
        <begin position="617"/>
        <end position="649"/>
    </location>
</feature>
<evidence type="ECO:0000256" key="8">
    <source>
        <dbReference type="PROSITE-ProRule" id="PRU00023"/>
    </source>
</evidence>
<evidence type="ECO:0000256" key="3">
    <source>
        <dbReference type="ARBA" id="ARBA00022490"/>
    </source>
</evidence>
<dbReference type="EMBL" id="VIIS01000183">
    <property type="protein sequence ID" value="KAF0312231.1"/>
    <property type="molecule type" value="Genomic_DNA"/>
</dbReference>
<feature type="compositionally biased region" description="Low complexity" evidence="11">
    <location>
        <begin position="678"/>
        <end position="691"/>
    </location>
</feature>
<dbReference type="PRINTS" id="PR00405">
    <property type="entry name" value="REVINTRACTNG"/>
</dbReference>
<dbReference type="InterPro" id="IPR036770">
    <property type="entry name" value="Ankyrin_rpt-contain_sf"/>
</dbReference>
<comment type="subcellular location">
    <subcellularLocation>
        <location evidence="1">Cytoplasm</location>
    </subcellularLocation>
</comment>
<dbReference type="GO" id="GO:0005737">
    <property type="term" value="C:cytoplasm"/>
    <property type="evidence" value="ECO:0007669"/>
    <property type="project" value="UniProtKB-SubCell"/>
</dbReference>
<dbReference type="GO" id="GO:0005096">
    <property type="term" value="F:GTPase activator activity"/>
    <property type="evidence" value="ECO:0007669"/>
    <property type="project" value="InterPro"/>
</dbReference>
<evidence type="ECO:0000256" key="6">
    <source>
        <dbReference type="ARBA" id="ARBA00022833"/>
    </source>
</evidence>
<protein>
    <submittedName>
        <fullName evidence="15">ArfGAP with SH3 domain, ANK repeat and PH domain-containing protein</fullName>
    </submittedName>
</protein>
<evidence type="ECO:0000313" key="15">
    <source>
        <dbReference type="EMBL" id="KAF0312231.1"/>
    </source>
</evidence>
<dbReference type="Pfam" id="PF00018">
    <property type="entry name" value="SH3_1"/>
    <property type="match status" value="1"/>
</dbReference>
<dbReference type="SMART" id="SM00326">
    <property type="entry name" value="SH3"/>
    <property type="match status" value="1"/>
</dbReference>
<feature type="domain" description="PH" evidence="13">
    <location>
        <begin position="303"/>
        <end position="395"/>
    </location>
</feature>
<evidence type="ECO:0000256" key="11">
    <source>
        <dbReference type="SAM" id="MobiDB-lite"/>
    </source>
</evidence>
<evidence type="ECO:0000313" key="16">
    <source>
        <dbReference type="Proteomes" id="UP000440578"/>
    </source>
</evidence>
<dbReference type="InterPro" id="IPR027267">
    <property type="entry name" value="AH/BAR_dom_sf"/>
</dbReference>
<keyword evidence="2 9" id="KW-0728">SH3 domain</keyword>
<dbReference type="SMART" id="SM00233">
    <property type="entry name" value="PH"/>
    <property type="match status" value="1"/>
</dbReference>
<dbReference type="Pfam" id="PF01412">
    <property type="entry name" value="ArfGap"/>
    <property type="match status" value="1"/>
</dbReference>
<evidence type="ECO:0000259" key="12">
    <source>
        <dbReference type="PROSITE" id="PS50002"/>
    </source>
</evidence>
<dbReference type="Gene3D" id="1.25.40.950">
    <property type="match status" value="1"/>
</dbReference>
<evidence type="ECO:0000256" key="10">
    <source>
        <dbReference type="PROSITE-ProRule" id="PRU00288"/>
    </source>
</evidence>
<name>A0A6A4XCQ9_AMPAM</name>
<proteinExistence type="predicted"/>
<evidence type="ECO:0000256" key="5">
    <source>
        <dbReference type="ARBA" id="ARBA00022737"/>
    </source>
</evidence>
<feature type="domain" description="Arf-GAP" evidence="14">
    <location>
        <begin position="410"/>
        <end position="542"/>
    </location>
</feature>
<dbReference type="SMART" id="SM00105">
    <property type="entry name" value="ArfGap"/>
    <property type="match status" value="1"/>
</dbReference>
<dbReference type="SUPFAM" id="SSF57863">
    <property type="entry name" value="ArfGap/RecO-like zinc finger"/>
    <property type="match status" value="1"/>
</dbReference>
<evidence type="ECO:0000256" key="7">
    <source>
        <dbReference type="ARBA" id="ARBA00023043"/>
    </source>
</evidence>
<keyword evidence="5" id="KW-0677">Repeat</keyword>
<dbReference type="InterPro" id="IPR036028">
    <property type="entry name" value="SH3-like_dom_sf"/>
</dbReference>
<dbReference type="Gene3D" id="1.25.40.20">
    <property type="entry name" value="Ankyrin repeat-containing domain"/>
    <property type="match status" value="1"/>
</dbReference>
<dbReference type="PROSITE" id="PS50297">
    <property type="entry name" value="ANK_REP_REGION"/>
    <property type="match status" value="1"/>
</dbReference>
<gene>
    <name evidence="15" type="primary">Asap_1</name>
    <name evidence="15" type="ORF">FJT64_016956</name>
</gene>
<evidence type="ECO:0000256" key="1">
    <source>
        <dbReference type="ARBA" id="ARBA00004496"/>
    </source>
</evidence>
<dbReference type="Gene3D" id="1.10.220.150">
    <property type="entry name" value="Arf GTPase activating protein"/>
    <property type="match status" value="1"/>
</dbReference>
<evidence type="ECO:0000256" key="9">
    <source>
        <dbReference type="PROSITE-ProRule" id="PRU00192"/>
    </source>
</evidence>
<keyword evidence="6" id="KW-0862">Zinc</keyword>
<keyword evidence="4" id="KW-0479">Metal-binding</keyword>
<dbReference type="PANTHER" id="PTHR45854:SF3">
    <property type="entry name" value="ARFGAP WITH SH3 DOMAIN, ANK REPEAT AND PH DOMAIN-CONTAINING PROTEIN"/>
    <property type="match status" value="1"/>
</dbReference>
<dbReference type="Gene3D" id="2.30.30.40">
    <property type="entry name" value="SH3 Domains"/>
    <property type="match status" value="1"/>
</dbReference>
<feature type="domain" description="SH3" evidence="12">
    <location>
        <begin position="772"/>
        <end position="836"/>
    </location>
</feature>
<evidence type="ECO:0000256" key="2">
    <source>
        <dbReference type="ARBA" id="ARBA00022443"/>
    </source>
</evidence>
<dbReference type="InterPro" id="IPR001452">
    <property type="entry name" value="SH3_domain"/>
</dbReference>
<dbReference type="InterPro" id="IPR011993">
    <property type="entry name" value="PH-like_dom_sf"/>
</dbReference>
<dbReference type="PANTHER" id="PTHR45854">
    <property type="entry name" value="ASAP FAMILY MEMBER"/>
    <property type="match status" value="1"/>
</dbReference>
<evidence type="ECO:0000259" key="13">
    <source>
        <dbReference type="PROSITE" id="PS50003"/>
    </source>
</evidence>
<dbReference type="SUPFAM" id="SSF50044">
    <property type="entry name" value="SH3-domain"/>
    <property type="match status" value="1"/>
</dbReference>
<feature type="compositionally biased region" description="Low complexity" evidence="11">
    <location>
        <begin position="708"/>
        <end position="721"/>
    </location>
</feature>
<feature type="region of interest" description="Disordered" evidence="11">
    <location>
        <begin position="677"/>
        <end position="741"/>
    </location>
</feature>
<dbReference type="Pfam" id="PF12796">
    <property type="entry name" value="Ank_2"/>
    <property type="match status" value="1"/>
</dbReference>
<keyword evidence="16" id="KW-1185">Reference proteome</keyword>
<organism evidence="15 16">
    <name type="scientific">Amphibalanus amphitrite</name>
    <name type="common">Striped barnacle</name>
    <name type="synonym">Balanus amphitrite</name>
    <dbReference type="NCBI Taxonomy" id="1232801"/>
    <lineage>
        <taxon>Eukaryota</taxon>
        <taxon>Metazoa</taxon>
        <taxon>Ecdysozoa</taxon>
        <taxon>Arthropoda</taxon>
        <taxon>Crustacea</taxon>
        <taxon>Multicrustacea</taxon>
        <taxon>Cirripedia</taxon>
        <taxon>Thoracica</taxon>
        <taxon>Thoracicalcarea</taxon>
        <taxon>Balanomorpha</taxon>
        <taxon>Balanoidea</taxon>
        <taxon>Balanidae</taxon>
        <taxon>Amphibalaninae</taxon>
        <taxon>Amphibalanus</taxon>
    </lineage>
</organism>
<dbReference type="InterPro" id="IPR004148">
    <property type="entry name" value="BAR_dom"/>
</dbReference>
<dbReference type="InterPro" id="IPR043593">
    <property type="entry name" value="ASAP"/>
</dbReference>
<dbReference type="OrthoDB" id="435430at2759"/>
<feature type="region of interest" description="Disordered" evidence="11">
    <location>
        <begin position="276"/>
        <end position="305"/>
    </location>
</feature>
<dbReference type="InterPro" id="IPR001849">
    <property type="entry name" value="PH_domain"/>
</dbReference>
<dbReference type="Gene3D" id="1.20.1270.60">
    <property type="entry name" value="Arfaptin homology (AH) domain/BAR domain"/>
    <property type="match status" value="1"/>
</dbReference>
<dbReference type="SUPFAM" id="SSF50729">
    <property type="entry name" value="PH domain-like"/>
    <property type="match status" value="1"/>
</dbReference>
<dbReference type="PROSITE" id="PS50115">
    <property type="entry name" value="ARFGAP"/>
    <property type="match status" value="1"/>
</dbReference>
<evidence type="ECO:0000259" key="14">
    <source>
        <dbReference type="PROSITE" id="PS50115"/>
    </source>
</evidence>
<dbReference type="GO" id="GO:0008270">
    <property type="term" value="F:zinc ion binding"/>
    <property type="evidence" value="ECO:0007669"/>
    <property type="project" value="UniProtKB-KW"/>
</dbReference>
<dbReference type="Gene3D" id="2.30.29.30">
    <property type="entry name" value="Pleckstrin-homology domain (PH domain)/Phosphotyrosine-binding domain (PTB)"/>
    <property type="match status" value="1"/>
</dbReference>
<dbReference type="SMART" id="SM00248">
    <property type="entry name" value="ANK"/>
    <property type="match status" value="2"/>
</dbReference>
<dbReference type="InterPro" id="IPR038508">
    <property type="entry name" value="ArfGAP_dom_sf"/>
</dbReference>
<dbReference type="InterPro" id="IPR037278">
    <property type="entry name" value="ARFGAP/RecO"/>
</dbReference>
<dbReference type="InterPro" id="IPR002110">
    <property type="entry name" value="Ankyrin_rpt"/>
</dbReference>
<dbReference type="FunFam" id="2.30.29.30:FF:000322">
    <property type="entry name" value="Uncharacterized protein, isoform B"/>
    <property type="match status" value="1"/>
</dbReference>
<dbReference type="Pfam" id="PF00169">
    <property type="entry name" value="PH"/>
    <property type="match status" value="1"/>
</dbReference>
<keyword evidence="10" id="KW-0863">Zinc-finger</keyword>
<keyword evidence="7 8" id="KW-0040">ANK repeat</keyword>
<dbReference type="CDD" id="cd07604">
    <property type="entry name" value="BAR_ASAPs"/>
    <property type="match status" value="1"/>
</dbReference>
<dbReference type="InterPro" id="IPR037844">
    <property type="entry name" value="PH_ASAP"/>
</dbReference>